<reference evidence="1" key="2">
    <citation type="submission" date="2023-07" db="EMBL/GenBank/DDBJ databases">
        <authorList>
            <person name="Shen H."/>
        </authorList>
    </citation>
    <scope>NUCLEOTIDE SEQUENCE</scope>
    <source>
        <strain evidence="1">TNR-22</strain>
    </source>
</reference>
<keyword evidence="2" id="KW-1185">Reference proteome</keyword>
<organism evidence="1 2">
    <name type="scientific">Rhizobium alvei</name>
    <dbReference type="NCBI Taxonomy" id="1132659"/>
    <lineage>
        <taxon>Bacteria</taxon>
        <taxon>Pseudomonadati</taxon>
        <taxon>Pseudomonadota</taxon>
        <taxon>Alphaproteobacteria</taxon>
        <taxon>Hyphomicrobiales</taxon>
        <taxon>Rhizobiaceae</taxon>
        <taxon>Rhizobium/Agrobacterium group</taxon>
        <taxon>Rhizobium</taxon>
    </lineage>
</organism>
<gene>
    <name evidence="1" type="ORF">Q4481_23600</name>
</gene>
<evidence type="ECO:0000313" key="1">
    <source>
        <dbReference type="EMBL" id="MDO6966952.1"/>
    </source>
</evidence>
<dbReference type="EMBL" id="JAUOZU010000024">
    <property type="protein sequence ID" value="MDO6966952.1"/>
    <property type="molecule type" value="Genomic_DNA"/>
</dbReference>
<name>A0ABT8YUH6_9HYPH</name>
<evidence type="ECO:0000313" key="2">
    <source>
        <dbReference type="Proteomes" id="UP001174932"/>
    </source>
</evidence>
<reference evidence="1" key="1">
    <citation type="journal article" date="2015" name="Int. J. Syst. Evol. Microbiol.">
        <title>Rhizobium alvei sp. nov., isolated from a freshwater river.</title>
        <authorList>
            <person name="Sheu S.Y."/>
            <person name="Huang H.W."/>
            <person name="Young C.C."/>
            <person name="Chen W.M."/>
        </authorList>
    </citation>
    <scope>NUCLEOTIDE SEQUENCE</scope>
    <source>
        <strain evidence="1">TNR-22</strain>
    </source>
</reference>
<accession>A0ABT8YUH6</accession>
<proteinExistence type="predicted"/>
<dbReference type="Proteomes" id="UP001174932">
    <property type="component" value="Unassembled WGS sequence"/>
</dbReference>
<protein>
    <submittedName>
        <fullName evidence="1">Uncharacterized protein</fullName>
    </submittedName>
</protein>
<comment type="caution">
    <text evidence="1">The sequence shown here is derived from an EMBL/GenBank/DDBJ whole genome shotgun (WGS) entry which is preliminary data.</text>
</comment>
<dbReference type="RefSeq" id="WP_304378882.1">
    <property type="nucleotide sequence ID" value="NZ_JAUOZU010000024.1"/>
</dbReference>
<sequence length="61" mass="6922">MNTPATIEQEFDLATSRIEVFAVEILNEIDIPEEQFDRAVMFDVERQAVRGSGHRVWGEGA</sequence>